<dbReference type="SUPFAM" id="SSF50969">
    <property type="entry name" value="YVTN repeat-like/Quinoprotein amine dehydrogenase"/>
    <property type="match status" value="1"/>
</dbReference>
<gene>
    <name evidence="1" type="ORF">BGZ96_007778</name>
</gene>
<evidence type="ECO:0000313" key="1">
    <source>
        <dbReference type="EMBL" id="KAG0297077.1"/>
    </source>
</evidence>
<dbReference type="InterPro" id="IPR015943">
    <property type="entry name" value="WD40/YVTN_repeat-like_dom_sf"/>
</dbReference>
<proteinExistence type="predicted"/>
<dbReference type="Gene3D" id="2.130.10.10">
    <property type="entry name" value="YVTN repeat-like/Quinoprotein amine dehydrogenase"/>
    <property type="match status" value="1"/>
</dbReference>
<sequence>MSSPREYPFFAPITHLAWNPNGAKEFVSASHEHAIRAWKVVVGDDKSKDNDGGHGADTAAAVVSVRLDWSSDSNSLVGIGAITTEAKGLSAFDRTLLKQRESAKENKLIGEYDLVE</sequence>
<dbReference type="EMBL" id="JAAAIM010000041">
    <property type="protein sequence ID" value="KAG0297077.1"/>
    <property type="molecule type" value="Genomic_DNA"/>
</dbReference>
<keyword evidence="2" id="KW-1185">Reference proteome</keyword>
<dbReference type="InterPro" id="IPR011044">
    <property type="entry name" value="Quino_amine_DH_bsu"/>
</dbReference>
<comment type="caution">
    <text evidence="1">The sequence shown here is derived from an EMBL/GenBank/DDBJ whole genome shotgun (WGS) entry which is preliminary data.</text>
</comment>
<evidence type="ECO:0000313" key="2">
    <source>
        <dbReference type="Proteomes" id="UP001194696"/>
    </source>
</evidence>
<organism evidence="1 2">
    <name type="scientific">Linnemannia gamsii</name>
    <dbReference type="NCBI Taxonomy" id="64522"/>
    <lineage>
        <taxon>Eukaryota</taxon>
        <taxon>Fungi</taxon>
        <taxon>Fungi incertae sedis</taxon>
        <taxon>Mucoromycota</taxon>
        <taxon>Mortierellomycotina</taxon>
        <taxon>Mortierellomycetes</taxon>
        <taxon>Mortierellales</taxon>
        <taxon>Mortierellaceae</taxon>
        <taxon>Linnemannia</taxon>
    </lineage>
</organism>
<dbReference type="Proteomes" id="UP001194696">
    <property type="component" value="Unassembled WGS sequence"/>
</dbReference>
<reference evidence="1 2" key="1">
    <citation type="journal article" date="2020" name="Fungal Divers.">
        <title>Resolving the Mortierellaceae phylogeny through synthesis of multi-gene phylogenetics and phylogenomics.</title>
        <authorList>
            <person name="Vandepol N."/>
            <person name="Liber J."/>
            <person name="Desiro A."/>
            <person name="Na H."/>
            <person name="Kennedy M."/>
            <person name="Barry K."/>
            <person name="Grigoriev I.V."/>
            <person name="Miller A.N."/>
            <person name="O'Donnell K."/>
            <person name="Stajich J.E."/>
            <person name="Bonito G."/>
        </authorList>
    </citation>
    <scope>NUCLEOTIDE SEQUENCE [LARGE SCALE GENOMIC DNA]</scope>
    <source>
        <strain evidence="1 2">AD045</strain>
    </source>
</reference>
<protein>
    <recommendedName>
        <fullName evidence="3">Anaphase-promoting complex subunit 4 WD40 domain-containing protein</fullName>
    </recommendedName>
</protein>
<name>A0ABQ7KDH7_9FUNG</name>
<evidence type="ECO:0008006" key="3">
    <source>
        <dbReference type="Google" id="ProtNLM"/>
    </source>
</evidence>
<accession>A0ABQ7KDH7</accession>